<comment type="caution">
    <text evidence="2">The sequence shown here is derived from an EMBL/GenBank/DDBJ whole genome shotgun (WGS) entry which is preliminary data.</text>
</comment>
<accession>A0A1R1YRJ9</accession>
<keyword evidence="3" id="KW-1185">Reference proteome</keyword>
<dbReference type="Proteomes" id="UP000187429">
    <property type="component" value="Unassembled WGS sequence"/>
</dbReference>
<protein>
    <submittedName>
        <fullName evidence="2">Uncharacterized protein</fullName>
    </submittedName>
</protein>
<evidence type="ECO:0000313" key="3">
    <source>
        <dbReference type="Proteomes" id="UP000187429"/>
    </source>
</evidence>
<proteinExistence type="predicted"/>
<organism evidence="2 3">
    <name type="scientific">Smittium culicis</name>
    <dbReference type="NCBI Taxonomy" id="133412"/>
    <lineage>
        <taxon>Eukaryota</taxon>
        <taxon>Fungi</taxon>
        <taxon>Fungi incertae sedis</taxon>
        <taxon>Zoopagomycota</taxon>
        <taxon>Kickxellomycotina</taxon>
        <taxon>Harpellomycetes</taxon>
        <taxon>Harpellales</taxon>
        <taxon>Legeriomycetaceae</taxon>
        <taxon>Smittium</taxon>
    </lineage>
</organism>
<name>A0A1R1YRJ9_9FUNG</name>
<sequence>MVITELVQQLLHEKDNKQEPEDMYVAIRIPATDLKVYPELSEDSHSSVPESEGAHRKPDEMGIAGPGLSGPHHDLCRQITMQTFHLYR</sequence>
<feature type="region of interest" description="Disordered" evidence="1">
    <location>
        <begin position="39"/>
        <end position="71"/>
    </location>
</feature>
<evidence type="ECO:0000256" key="1">
    <source>
        <dbReference type="SAM" id="MobiDB-lite"/>
    </source>
</evidence>
<evidence type="ECO:0000313" key="2">
    <source>
        <dbReference type="EMBL" id="OMJ29523.1"/>
    </source>
</evidence>
<dbReference type="EMBL" id="LSSM01000259">
    <property type="protein sequence ID" value="OMJ29523.1"/>
    <property type="molecule type" value="Genomic_DNA"/>
</dbReference>
<dbReference type="AlphaFoldDB" id="A0A1R1YRJ9"/>
<reference evidence="3" key="1">
    <citation type="submission" date="2017-01" db="EMBL/GenBank/DDBJ databases">
        <authorList>
            <person name="Wang Y."/>
            <person name="White M."/>
            <person name="Kvist S."/>
            <person name="Moncalvo J.-M."/>
        </authorList>
    </citation>
    <scope>NUCLEOTIDE SEQUENCE [LARGE SCALE GENOMIC DNA]</scope>
    <source>
        <strain evidence="3">ID-206-W2</strain>
    </source>
</reference>
<gene>
    <name evidence="2" type="ORF">AYI69_g967</name>
</gene>